<comment type="similarity">
    <text evidence="2">Belongs to the UPF0702 family.</text>
</comment>
<feature type="transmembrane region" description="Helical" evidence="7">
    <location>
        <begin position="24"/>
        <end position="41"/>
    </location>
</feature>
<dbReference type="InterPro" id="IPR023090">
    <property type="entry name" value="UPF0702_alpha/beta_dom_sf"/>
</dbReference>
<keyword evidence="5 7" id="KW-1133">Transmembrane helix</keyword>
<reference evidence="9 10" key="1">
    <citation type="submission" date="2015-04" db="EMBL/GenBank/DDBJ databases">
        <title>Whole genome shotgun sequence of Sphingomonas changbaiensis NBRC 104936.</title>
        <authorList>
            <person name="Katano-Makiyama Y."/>
            <person name="Hosoyama A."/>
            <person name="Hashimoto M."/>
            <person name="Noguchi M."/>
            <person name="Tsuchikane K."/>
            <person name="Ohji S."/>
            <person name="Yamazoe A."/>
            <person name="Ichikawa N."/>
            <person name="Kimura A."/>
            <person name="Fujita N."/>
        </authorList>
    </citation>
    <scope>NUCLEOTIDE SEQUENCE [LARGE SCALE GENOMIC DNA]</scope>
    <source>
        <strain evidence="9 10">NBRC 104936</strain>
    </source>
</reference>
<evidence type="ECO:0000256" key="1">
    <source>
        <dbReference type="ARBA" id="ARBA00004651"/>
    </source>
</evidence>
<comment type="caution">
    <text evidence="9">The sequence shown here is derived from an EMBL/GenBank/DDBJ whole genome shotgun (WGS) entry which is preliminary data.</text>
</comment>
<dbReference type="EMBL" id="BBWU01000011">
    <property type="protein sequence ID" value="GAO38298.1"/>
    <property type="molecule type" value="Genomic_DNA"/>
</dbReference>
<comment type="subcellular location">
    <subcellularLocation>
        <location evidence="1">Cell membrane</location>
        <topology evidence="1">Multi-pass membrane protein</topology>
    </subcellularLocation>
</comment>
<keyword evidence="6 7" id="KW-0472">Membrane</keyword>
<dbReference type="OrthoDB" id="9793799at2"/>
<organism evidence="9 10">
    <name type="scientific">Sphingomonas changbaiensis NBRC 104936</name>
    <dbReference type="NCBI Taxonomy" id="1219043"/>
    <lineage>
        <taxon>Bacteria</taxon>
        <taxon>Pseudomonadati</taxon>
        <taxon>Pseudomonadota</taxon>
        <taxon>Alphaproteobacteria</taxon>
        <taxon>Sphingomonadales</taxon>
        <taxon>Sphingomonadaceae</taxon>
        <taxon>Sphingomonas</taxon>
    </lineage>
</organism>
<dbReference type="RefSeq" id="WP_052733725.1">
    <property type="nucleotide sequence ID" value="NZ_BBWU01000011.1"/>
</dbReference>
<dbReference type="Pfam" id="PF04239">
    <property type="entry name" value="DUF421"/>
    <property type="match status" value="1"/>
</dbReference>
<dbReference type="Gene3D" id="3.30.240.20">
    <property type="entry name" value="bsu07140 like domains"/>
    <property type="match status" value="1"/>
</dbReference>
<dbReference type="PANTHER" id="PTHR34582">
    <property type="entry name" value="UPF0702 TRANSMEMBRANE PROTEIN YCAP"/>
    <property type="match status" value="1"/>
</dbReference>
<feature type="domain" description="YetF C-terminal" evidence="8">
    <location>
        <begin position="100"/>
        <end position="162"/>
    </location>
</feature>
<accession>A0A0E9MLA4</accession>
<dbReference type="GO" id="GO:0005886">
    <property type="term" value="C:plasma membrane"/>
    <property type="evidence" value="ECO:0007669"/>
    <property type="project" value="UniProtKB-SubCell"/>
</dbReference>
<evidence type="ECO:0000313" key="9">
    <source>
        <dbReference type="EMBL" id="GAO38298.1"/>
    </source>
</evidence>
<evidence type="ECO:0000256" key="5">
    <source>
        <dbReference type="ARBA" id="ARBA00022989"/>
    </source>
</evidence>
<evidence type="ECO:0000256" key="2">
    <source>
        <dbReference type="ARBA" id="ARBA00006448"/>
    </source>
</evidence>
<keyword evidence="3" id="KW-1003">Cell membrane</keyword>
<gene>
    <name evidence="9" type="ORF">SCH01S_11_00360</name>
</gene>
<evidence type="ECO:0000256" key="3">
    <source>
        <dbReference type="ARBA" id="ARBA00022475"/>
    </source>
</evidence>
<sequence length="164" mass="17437">MVLDPLYQLIGTDGATPNVAQMCWRAALTLALGLAIVRLAGKRLFGRWGAFDIVISVVIGSSIGRAMTGNAPFVATFVGVTLLVVLHSLLAWAAAIWPGLSPVIKGRPSCLIRDGNVNEKALLVAGLGRRDLLEALRLKGVAGPEQVDQAWLERDGAISVIRRC</sequence>
<feature type="transmembrane region" description="Helical" evidence="7">
    <location>
        <begin position="73"/>
        <end position="97"/>
    </location>
</feature>
<dbReference type="AlphaFoldDB" id="A0A0E9MLA4"/>
<dbReference type="InterPro" id="IPR007353">
    <property type="entry name" value="DUF421"/>
</dbReference>
<dbReference type="Proteomes" id="UP000033202">
    <property type="component" value="Unassembled WGS sequence"/>
</dbReference>
<dbReference type="STRING" id="1219043.SCH01S_11_00360"/>
<keyword evidence="10" id="KW-1185">Reference proteome</keyword>
<evidence type="ECO:0000256" key="4">
    <source>
        <dbReference type="ARBA" id="ARBA00022692"/>
    </source>
</evidence>
<feature type="transmembrane region" description="Helical" evidence="7">
    <location>
        <begin position="48"/>
        <end position="67"/>
    </location>
</feature>
<name>A0A0E9MLA4_9SPHN</name>
<dbReference type="PANTHER" id="PTHR34582:SF6">
    <property type="entry name" value="UPF0702 TRANSMEMBRANE PROTEIN YCAP"/>
    <property type="match status" value="1"/>
</dbReference>
<keyword evidence="4 7" id="KW-0812">Transmembrane</keyword>
<proteinExistence type="inferred from homology"/>
<evidence type="ECO:0000256" key="6">
    <source>
        <dbReference type="ARBA" id="ARBA00023136"/>
    </source>
</evidence>
<evidence type="ECO:0000256" key="7">
    <source>
        <dbReference type="SAM" id="Phobius"/>
    </source>
</evidence>
<evidence type="ECO:0000313" key="10">
    <source>
        <dbReference type="Proteomes" id="UP000033202"/>
    </source>
</evidence>
<evidence type="ECO:0000259" key="8">
    <source>
        <dbReference type="Pfam" id="PF04239"/>
    </source>
</evidence>
<protein>
    <recommendedName>
        <fullName evidence="8">YetF C-terminal domain-containing protein</fullName>
    </recommendedName>
</protein>